<reference evidence="3 4" key="1">
    <citation type="journal article" date="2019" name="Genome Biol. Evol.">
        <title>Whole-Genome Sequencing of the Giant Devil Catfish, Bagarius yarrelli.</title>
        <authorList>
            <person name="Jiang W."/>
            <person name="Lv Y."/>
            <person name="Cheng L."/>
            <person name="Yang K."/>
            <person name="Chao B."/>
            <person name="Wang X."/>
            <person name="Li Y."/>
            <person name="Pan X."/>
            <person name="You X."/>
            <person name="Zhang Y."/>
            <person name="Yang J."/>
            <person name="Li J."/>
            <person name="Zhang X."/>
            <person name="Liu S."/>
            <person name="Sun C."/>
            <person name="Yang J."/>
            <person name="Shi Q."/>
        </authorList>
    </citation>
    <scope>NUCLEOTIDE SEQUENCE [LARGE SCALE GENOMIC DNA]</scope>
    <source>
        <strain evidence="3">JWS20170419001</strain>
        <tissue evidence="3">Muscle</tissue>
    </source>
</reference>
<comment type="caution">
    <text evidence="3">The sequence shown here is derived from an EMBL/GenBank/DDBJ whole genome shotgun (WGS) entry which is preliminary data.</text>
</comment>
<accession>A0A556UYA6</accession>
<dbReference type="Gene3D" id="2.30.29.30">
    <property type="entry name" value="Pleckstrin-homology domain (PH domain)/Phosphotyrosine-binding domain (PTB)"/>
    <property type="match status" value="1"/>
</dbReference>
<dbReference type="PROSITE" id="PS01179">
    <property type="entry name" value="PID"/>
    <property type="match status" value="1"/>
</dbReference>
<keyword evidence="4" id="KW-1185">Reference proteome</keyword>
<gene>
    <name evidence="3" type="ORF">Baya_10246</name>
</gene>
<evidence type="ECO:0000256" key="1">
    <source>
        <dbReference type="SAM" id="MobiDB-lite"/>
    </source>
</evidence>
<dbReference type="GO" id="GO:0050998">
    <property type="term" value="F:nitric-oxide synthase binding"/>
    <property type="evidence" value="ECO:0007669"/>
    <property type="project" value="TreeGrafter"/>
</dbReference>
<dbReference type="AlphaFoldDB" id="A0A556UYA6"/>
<dbReference type="OrthoDB" id="10030336at2759"/>
<dbReference type="EMBL" id="VCAZ01000075">
    <property type="protein sequence ID" value="TSP36074.1"/>
    <property type="molecule type" value="Genomic_DNA"/>
</dbReference>
<dbReference type="InterPro" id="IPR006020">
    <property type="entry name" value="PTB/PI_dom"/>
</dbReference>
<dbReference type="SUPFAM" id="SSF50729">
    <property type="entry name" value="PH domain-like"/>
    <property type="match status" value="1"/>
</dbReference>
<proteinExistence type="predicted"/>
<feature type="compositionally biased region" description="Low complexity" evidence="1">
    <location>
        <begin position="348"/>
        <end position="359"/>
    </location>
</feature>
<feature type="region of interest" description="Disordered" evidence="1">
    <location>
        <begin position="291"/>
        <end position="373"/>
    </location>
</feature>
<feature type="domain" description="PID" evidence="2">
    <location>
        <begin position="29"/>
        <end position="84"/>
    </location>
</feature>
<dbReference type="PANTHER" id="PTHR11232:SF17">
    <property type="entry name" value="CAPON-LIKE PROTEIN"/>
    <property type="match status" value="1"/>
</dbReference>
<name>A0A556UYA6_BAGYA</name>
<evidence type="ECO:0000259" key="2">
    <source>
        <dbReference type="PROSITE" id="PS01179"/>
    </source>
</evidence>
<evidence type="ECO:0000313" key="4">
    <source>
        <dbReference type="Proteomes" id="UP000319801"/>
    </source>
</evidence>
<dbReference type="Proteomes" id="UP000319801">
    <property type="component" value="Unassembled WGS sequence"/>
</dbReference>
<dbReference type="InterPro" id="IPR011993">
    <property type="entry name" value="PH-like_dom_sf"/>
</dbReference>
<feature type="compositionally biased region" description="Polar residues" evidence="1">
    <location>
        <begin position="311"/>
        <end position="327"/>
    </location>
</feature>
<dbReference type="PANTHER" id="PTHR11232">
    <property type="entry name" value="PHOSPHOTYROSINE INTERACTION DOMAIN-CONTAINING FAMILY MEMBER"/>
    <property type="match status" value="1"/>
</dbReference>
<organism evidence="3 4">
    <name type="scientific">Bagarius yarrelli</name>
    <name type="common">Goonch</name>
    <name type="synonym">Bagrus yarrelli</name>
    <dbReference type="NCBI Taxonomy" id="175774"/>
    <lineage>
        <taxon>Eukaryota</taxon>
        <taxon>Metazoa</taxon>
        <taxon>Chordata</taxon>
        <taxon>Craniata</taxon>
        <taxon>Vertebrata</taxon>
        <taxon>Euteleostomi</taxon>
        <taxon>Actinopterygii</taxon>
        <taxon>Neopterygii</taxon>
        <taxon>Teleostei</taxon>
        <taxon>Ostariophysi</taxon>
        <taxon>Siluriformes</taxon>
        <taxon>Sisoridae</taxon>
        <taxon>Sisorinae</taxon>
        <taxon>Bagarius</taxon>
    </lineage>
</organism>
<sequence length="420" mass="46570">MPSRNRYNLVDEAADSRVPLYSDEAFQHGIHFQAKYIGSLDIPRPNSRVEIVAAMRRIRYVFKTKKIKKKKVNMVVSVDGVSVLLRKKQKELEETPPYLQSPGRPRSLSRTPLTDQHHLQFLQQQVLQRQQQAHVAVAQVQLLRDQIAAETAARMEAQARSHQLLLQNGDLLQHIALLVQHVSELEAKVTGHAKNQDWRSSSSCSLTLNLKNCCSSEEPITSTPAGNLQILRSPPYTMACIDSYLSPLQSRTPCIVAANGKPKTGGRNDDLTELPLDRRIGASAMVKEIIPKLDPPPPLVSRKRPNRTESETASSFSPVEFANNLSEDSGMRSGIKPCGDDPFEDHTSALFSTSSSCSSLPEDRPLDETPPLLDSPDSCEPALLFSSPFNETCLHISLSEDELLEDEIFTTESPLSSSLS</sequence>
<dbReference type="Pfam" id="PF00640">
    <property type="entry name" value="PID"/>
    <property type="match status" value="1"/>
</dbReference>
<protein>
    <submittedName>
        <fullName evidence="3">Carboxyl-terminal PDZ ligand of neuronal nitric oxide synthase protein</fullName>
    </submittedName>
</protein>
<evidence type="ECO:0000313" key="3">
    <source>
        <dbReference type="EMBL" id="TSP36074.1"/>
    </source>
</evidence>
<dbReference type="InterPro" id="IPR051133">
    <property type="entry name" value="Adapter_Engulfment-Domain"/>
</dbReference>
<feature type="region of interest" description="Disordered" evidence="1">
    <location>
        <begin position="93"/>
        <end position="112"/>
    </location>
</feature>